<dbReference type="STRING" id="870435.A0A0C3NIC6"/>
<dbReference type="PANTHER" id="PTHR13457">
    <property type="entry name" value="BAP28"/>
    <property type="match status" value="1"/>
</dbReference>
<evidence type="ECO:0000256" key="6">
    <source>
        <dbReference type="ARBA" id="ARBA00023242"/>
    </source>
</evidence>
<organism evidence="11 12">
    <name type="scientific">Pisolithus tinctorius Marx 270</name>
    <dbReference type="NCBI Taxonomy" id="870435"/>
    <lineage>
        <taxon>Eukaryota</taxon>
        <taxon>Fungi</taxon>
        <taxon>Dikarya</taxon>
        <taxon>Basidiomycota</taxon>
        <taxon>Agaricomycotina</taxon>
        <taxon>Agaricomycetes</taxon>
        <taxon>Agaricomycetidae</taxon>
        <taxon>Boletales</taxon>
        <taxon>Sclerodermatineae</taxon>
        <taxon>Pisolithaceae</taxon>
        <taxon>Pisolithus</taxon>
    </lineage>
</organism>
<dbReference type="InterPro" id="IPR040191">
    <property type="entry name" value="UTP10"/>
</dbReference>
<gene>
    <name evidence="11" type="ORF">M404DRAFT_166539</name>
</gene>
<name>A0A0C3NIC6_PISTI</name>
<evidence type="ECO:0000256" key="7">
    <source>
        <dbReference type="ARBA" id="ARBA00023274"/>
    </source>
</evidence>
<reference evidence="11 12" key="1">
    <citation type="submission" date="2014-04" db="EMBL/GenBank/DDBJ databases">
        <authorList>
            <consortium name="DOE Joint Genome Institute"/>
            <person name="Kuo A."/>
            <person name="Kohler A."/>
            <person name="Costa M.D."/>
            <person name="Nagy L.G."/>
            <person name="Floudas D."/>
            <person name="Copeland A."/>
            <person name="Barry K.W."/>
            <person name="Cichocki N."/>
            <person name="Veneault-Fourrey C."/>
            <person name="LaButti K."/>
            <person name="Lindquist E.A."/>
            <person name="Lipzen A."/>
            <person name="Lundell T."/>
            <person name="Morin E."/>
            <person name="Murat C."/>
            <person name="Sun H."/>
            <person name="Tunlid A."/>
            <person name="Henrissat B."/>
            <person name="Grigoriev I.V."/>
            <person name="Hibbett D.S."/>
            <person name="Martin F."/>
            <person name="Nordberg H.P."/>
            <person name="Cantor M.N."/>
            <person name="Hua S.X."/>
        </authorList>
    </citation>
    <scope>NUCLEOTIDE SEQUENCE [LARGE SCALE GENOMIC DNA]</scope>
    <source>
        <strain evidence="11 12">Marx 270</strain>
    </source>
</reference>
<dbReference type="GO" id="GO:0032040">
    <property type="term" value="C:small-subunit processome"/>
    <property type="evidence" value="ECO:0007669"/>
    <property type="project" value="TreeGrafter"/>
</dbReference>
<evidence type="ECO:0000256" key="4">
    <source>
        <dbReference type="ARBA" id="ARBA00022517"/>
    </source>
</evidence>
<dbReference type="GO" id="GO:0030686">
    <property type="term" value="C:90S preribosome"/>
    <property type="evidence" value="ECO:0007669"/>
    <property type="project" value="TreeGrafter"/>
</dbReference>
<feature type="region of interest" description="Disordered" evidence="9">
    <location>
        <begin position="1173"/>
        <end position="1193"/>
    </location>
</feature>
<evidence type="ECO:0000313" key="12">
    <source>
        <dbReference type="Proteomes" id="UP000054217"/>
    </source>
</evidence>
<keyword evidence="5 8" id="KW-0698">rRNA processing</keyword>
<dbReference type="InterPro" id="IPR016024">
    <property type="entry name" value="ARM-type_fold"/>
</dbReference>
<evidence type="ECO:0000313" key="11">
    <source>
        <dbReference type="EMBL" id="KIN95168.1"/>
    </source>
</evidence>
<evidence type="ECO:0000256" key="9">
    <source>
        <dbReference type="SAM" id="MobiDB-lite"/>
    </source>
</evidence>
<dbReference type="OrthoDB" id="31183at2759"/>
<evidence type="ECO:0000256" key="2">
    <source>
        <dbReference type="ARBA" id="ARBA00010559"/>
    </source>
</evidence>
<dbReference type="Pfam" id="PF08146">
    <property type="entry name" value="BP28CT"/>
    <property type="match status" value="1"/>
</dbReference>
<keyword evidence="6 8" id="KW-0539">Nucleus</keyword>
<dbReference type="Proteomes" id="UP000054217">
    <property type="component" value="Unassembled WGS sequence"/>
</dbReference>
<evidence type="ECO:0000256" key="5">
    <source>
        <dbReference type="ARBA" id="ARBA00022552"/>
    </source>
</evidence>
<keyword evidence="12" id="KW-1185">Reference proteome</keyword>
<comment type="similarity">
    <text evidence="2 8">Belongs to the HEATR1/UTP10 family.</text>
</comment>
<dbReference type="SMART" id="SM01036">
    <property type="entry name" value="BP28CT"/>
    <property type="match status" value="1"/>
</dbReference>
<sequence>MPSALASQLAASASLNASLLQDRSKKRQTESYLFTGRDAASHDVDSVHAIAASAFSHLCTLSPIFLSQTVKYGPDGSPINVDFEQTLFSDAAKNMDRTLQTKEVTTNLDRTINAFLVLLGPWLMEAPTSKVLEWLVRRFRINEFNVDAVLALFLPYHESPHFVKMLSILHIPPTSCFSFLLAFKSAAKPLSRSALVKEMVSSVEVARFTAELLSTAVKCSYSHRTLLAFNAATMHDYISSVPRLDDGMLAFILPASLTPLETTPRDVNIVLGSFVLLCVLSQKVNLKPAALIAIISMMVTQVCKVQEKNGVSTTQFIKAAIAVCSPQDELPEFPLSASRGCSKMPGLSDELPNALKIAGAEKFVVPLLRSLQSQLHEPQVSSLFSAVINSTDVPVTVTKAIAALLVRLATSDGNAGSTEAIASAARSLLALVHQRNFELLRGVAEDVVADCISPSDDSKSDAQKQRKKRTNNLLASFSLSHPLAQSTNVNEVVVASADMSKDVRIDAVHRLYAMLREAQSEGNFTASIQSALLGRIYDPHHGVLQALYASADLFLSTVTLSTTPKKLLDAIVSQLLLTPARSVLHAHTEFLAGPFTKAYPEVLDSVQQDALFPFLLASKAKFKTSSGVWGAINKSGGFQTGWLKGCIDVWNRLSLLDEGCEKEDTDEFSEKLCEVNVGVVGIIAGKFPSSDLEKDTEHLLSKLEDTMPHGRALAYLVYHELLVRSSGDRQIILAIRILRAMRLSTLDDIDDALKESSLQEDAHQITAKATLKPGGRGTILTLQASILTLIPALSLPQNFSGSRMLDVSSGLAGGDNNQRYVFLMHSLYLLACSSTTEPTSLSALLLRTLFLNLRENSLVFLLGILLSTWPSTDRVRTHALLHVLAFLRGHVKTSVDFQTVLPSLLAILMDHRTDKRDRALVLESISLLSSPVEKKHIYGVDTIYGQASSELQCLGPKDLATYVKAMIEFREQLVQDANFIKVFHHRHLQGSGSKYRRRVSCFLLSHIVAHPFPFARVALLQSMEDVSDSTKSFMLVPAVKSLTQDPTTVSQMFGPLLDEYTSLVMAGFLTVTPANLSDEEGNETWSVFIAVLRSLFRSNANTIARSCFAAALEKRLFANLNLEKRSEICIELLHAGAQGGEIFLASKTLVGRLLRDAALIIHLLTVFQPSHAEGGAPAGKRAKLDNPPETAESDKLQPLTILAEALATSDIPGSVALISHLLETVNKVIRSDVWGPSDTNYLCQMLMAGIEKSASKLTEPLSRPIRLEILVELIRVTDNSQTFHEALLLMADLARLAPKSVLHNIMPIFTFMGSNVFHRDDSYSLKVIQSTINSIVPVMVSSLKEKYSVGLELYVGAREFLRIFTDAAHHVPRHRRQSFFLHLAEVLGPDEFLAPLCMLLVDKVTNRVVRQTLEEAQTTLALPIALLRHFSRPLQIYVLCEALRECIRLISRLNAPEEEKATFLDYVKDEEHSVSASSVLQRRAQVLLVFSSTALVPGNRREQHQLLDGHSTDDLIALLIDLATLQDGELSTITSSLQVAITRVTNAISAAEFLSAVAVVLRSGEPKVNIGVLEVLAARIPLINEPVRQEHKTKMIEIISNIHEIISHTPTGPLADAALGALKAIVSTHQAGEVAALQVTLPHIIKVVRAKTSVSAALPVLPCYIPCLGPHIIPYFREIVEVCVLILRDDLHDKDRTYQKCCVACPLATLQSLLTTLPTFYGTQELSQVVKLYVTCNSSTATSNNPLTPLIKAIAKRTTPGALMQVLYELWADLGKEQTKENVHGLIGYFTVFKWSLKAAPRADVLEHLRQIFKVFLEAFDVRLSFGAQEVSRLPRVESYATSAFIELVVKLNENAFRPLFRRLHDWAFVDNTGTTQRKTTFCHIYVALLDYFKALMNPYMAMLIRSLSEALQTFGTLSASCSTSDAALWSGIMLTLRKSFENDDGVFWREDKVAVILPHLLSQLPISVSLSSAHASAFAGANPKHLLIACLVSLVSLLPASAADLLKRLNLSLLMHTRSEDARQRMLALECASEIWKAEGGKLIGFLAETATFINECAEDENDSVVQEAHKLKNAVESVAGSINDL</sequence>
<dbReference type="GO" id="GO:0000462">
    <property type="term" value="P:maturation of SSU-rRNA from tricistronic rRNA transcript (SSU-rRNA, 5.8S rRNA, LSU-rRNA)"/>
    <property type="evidence" value="ECO:0007669"/>
    <property type="project" value="TreeGrafter"/>
</dbReference>
<reference evidence="12" key="2">
    <citation type="submission" date="2015-01" db="EMBL/GenBank/DDBJ databases">
        <title>Evolutionary Origins and Diversification of the Mycorrhizal Mutualists.</title>
        <authorList>
            <consortium name="DOE Joint Genome Institute"/>
            <consortium name="Mycorrhizal Genomics Consortium"/>
            <person name="Kohler A."/>
            <person name="Kuo A."/>
            <person name="Nagy L.G."/>
            <person name="Floudas D."/>
            <person name="Copeland A."/>
            <person name="Barry K.W."/>
            <person name="Cichocki N."/>
            <person name="Veneault-Fourrey C."/>
            <person name="LaButti K."/>
            <person name="Lindquist E.A."/>
            <person name="Lipzen A."/>
            <person name="Lundell T."/>
            <person name="Morin E."/>
            <person name="Murat C."/>
            <person name="Riley R."/>
            <person name="Ohm R."/>
            <person name="Sun H."/>
            <person name="Tunlid A."/>
            <person name="Henrissat B."/>
            <person name="Grigoriev I.V."/>
            <person name="Hibbett D.S."/>
            <person name="Martin F."/>
        </authorList>
    </citation>
    <scope>NUCLEOTIDE SEQUENCE [LARGE SCALE GENOMIC DNA]</scope>
    <source>
        <strain evidence="12">Marx 270</strain>
    </source>
</reference>
<comment type="function">
    <text evidence="8">Involved in nucleolar processing of pre-18S ribosomal RNA.</text>
</comment>
<comment type="subunit">
    <text evidence="8">Component of the ribosomal small subunit (SSU) processome.</text>
</comment>
<evidence type="ECO:0000259" key="10">
    <source>
        <dbReference type="SMART" id="SM01036"/>
    </source>
</evidence>
<evidence type="ECO:0000256" key="1">
    <source>
        <dbReference type="ARBA" id="ARBA00004604"/>
    </source>
</evidence>
<dbReference type="GO" id="GO:0030515">
    <property type="term" value="F:snoRNA binding"/>
    <property type="evidence" value="ECO:0007669"/>
    <property type="project" value="TreeGrafter"/>
</dbReference>
<evidence type="ECO:0000256" key="3">
    <source>
        <dbReference type="ARBA" id="ARBA00015399"/>
    </source>
</evidence>
<keyword evidence="7 8" id="KW-0687">Ribonucleoprotein</keyword>
<dbReference type="InParanoid" id="A0A0C3NIC6"/>
<dbReference type="Pfam" id="PF12397">
    <property type="entry name" value="U3snoRNP10"/>
    <property type="match status" value="1"/>
</dbReference>
<dbReference type="GO" id="GO:0034455">
    <property type="term" value="C:t-UTP complex"/>
    <property type="evidence" value="ECO:0007669"/>
    <property type="project" value="TreeGrafter"/>
</dbReference>
<dbReference type="PANTHER" id="PTHR13457:SF1">
    <property type="entry name" value="HEAT REPEAT-CONTAINING PROTEIN 1"/>
    <property type="match status" value="1"/>
</dbReference>
<dbReference type="HOGENOM" id="CLU_001128_0_0_1"/>
<feature type="domain" description="BP28 C-terminal" evidence="10">
    <location>
        <begin position="1802"/>
        <end position="1948"/>
    </location>
</feature>
<comment type="subcellular location">
    <subcellularLocation>
        <location evidence="1 8">Nucleus</location>
        <location evidence="1 8">Nucleolus</location>
    </subcellularLocation>
</comment>
<dbReference type="EMBL" id="KN832074">
    <property type="protein sequence ID" value="KIN95168.1"/>
    <property type="molecule type" value="Genomic_DNA"/>
</dbReference>
<protein>
    <recommendedName>
        <fullName evidence="3 8">U3 small nucleolar RNA-associated protein 10</fullName>
    </recommendedName>
</protein>
<keyword evidence="4 8" id="KW-0690">Ribosome biogenesis</keyword>
<dbReference type="InterPro" id="IPR022125">
    <property type="entry name" value="U3snoRNP10_N"/>
</dbReference>
<dbReference type="FunCoup" id="A0A0C3NIC6">
    <property type="interactions" value="704"/>
</dbReference>
<accession>A0A0C3NIC6</accession>
<proteinExistence type="inferred from homology"/>
<dbReference type="SUPFAM" id="SSF48371">
    <property type="entry name" value="ARM repeat"/>
    <property type="match status" value="2"/>
</dbReference>
<dbReference type="GO" id="GO:0045943">
    <property type="term" value="P:positive regulation of transcription by RNA polymerase I"/>
    <property type="evidence" value="ECO:0007669"/>
    <property type="project" value="TreeGrafter"/>
</dbReference>
<dbReference type="InterPro" id="IPR012954">
    <property type="entry name" value="BP28_C_dom"/>
</dbReference>
<dbReference type="Pfam" id="PF23243">
    <property type="entry name" value="HEAT_HEATR1"/>
    <property type="match status" value="1"/>
</dbReference>
<dbReference type="InterPro" id="IPR056473">
    <property type="entry name" value="HEAT_Utp10/HEAT1"/>
</dbReference>
<evidence type="ECO:0000256" key="8">
    <source>
        <dbReference type="RuleBase" id="RU367065"/>
    </source>
</evidence>